<sequence>MDHRRCLLVFILLSLLLRSESWGWFSSSEETPSSDRTYANGGNFRGSSAEFSTEAFNNQKGIQLTDNAKQKMISSNSCWQNAYQNLFAGCSEILAVDEKRSRLAWHLSDCFQRDSGRSPFPQCDAKASVSVCLRTLDDLAHKVYLEFYLETNTICYQLQAHAFKLETERLVTELKSSAQYVEDKLDSIEEKSEHLLKDSKQIHGSLQDISKESKQIHNSLEDISKDSKQIHNSLEDISKDSKQIHDSLEDVKRNLEDGVTMLKDSYNYLGKEIENVKGNLEDGVAMVKDSYSYLGKEIENVKGNLEDGVAMVKDSYSYLGKEIENVKGNLEDGVAMVKDSYSYLGKEIENVKGNLEDGVAMVKDSYSYLSKEIENVKGNLEDGVAMVKDSYSYLSKEMENVKENLEDGVAMVKDSYSYLGKEIENVKGNLEDGVAMVKDSYSYLGKEIENVKGNLEDGVAMVKDSYNYLGKEIENVKGNLEDGVAMVKDSYSYLSKEIENVKGNLKDGVAMVKDSYNYLGKEIKILRDEAIEIENKVIKVGDAMSSKMNSLQSKAEDIGNMAGISLDKQQQLLDGQSTALEGLNSLTEFQSKALEESRKTLQYFAEYGQRQHEEFLQREEQIQGFHDRLMENSKSILSSQASMVDVLDRIFALQNALLLESRMIKAFFIYFISIFVIFMLTSTKQTYNIRPFLYTELCATFLLEVLIIRLTSDNIEHQTWIINFARLSFVVAASVQLLHAIWTYKDYETLNHQMLLTLINKVNSMEKQELSWDVDTDYEDWSQWVDADLPDDVNCLDDPDYILPEEVAENSMMVAKTYNLRHRNLFH</sequence>
<dbReference type="Proteomes" id="UP001603857">
    <property type="component" value="Unassembled WGS sequence"/>
</dbReference>
<dbReference type="SUPFAM" id="SSF58104">
    <property type="entry name" value="Methyl-accepting chemotaxis protein (MCP) signaling domain"/>
    <property type="match status" value="1"/>
</dbReference>
<reference evidence="3 4" key="1">
    <citation type="submission" date="2024-08" db="EMBL/GenBank/DDBJ databases">
        <title>Insights into the chromosomal genome structure of Flemingia macrophylla.</title>
        <authorList>
            <person name="Ding Y."/>
            <person name="Zhao Y."/>
            <person name="Bi W."/>
            <person name="Wu M."/>
            <person name="Zhao G."/>
            <person name="Gong Y."/>
            <person name="Li W."/>
            <person name="Zhang P."/>
        </authorList>
    </citation>
    <scope>NUCLEOTIDE SEQUENCE [LARGE SCALE GENOMIC DNA]</scope>
    <source>
        <strain evidence="3">DYQJB</strain>
        <tissue evidence="3">Leaf</tissue>
    </source>
</reference>
<keyword evidence="1" id="KW-1133">Transmembrane helix</keyword>
<name>A0ABD1MBM0_9FABA</name>
<proteinExistence type="predicted"/>
<evidence type="ECO:0000256" key="1">
    <source>
        <dbReference type="SAM" id="Phobius"/>
    </source>
</evidence>
<dbReference type="PANTHER" id="PTHR33538:SF2">
    <property type="entry name" value="PROTEIN GAMETE EXPRESSED 1"/>
    <property type="match status" value="1"/>
</dbReference>
<keyword evidence="2" id="KW-0732">Signal</keyword>
<evidence type="ECO:0000313" key="3">
    <source>
        <dbReference type="EMBL" id="KAL2333191.1"/>
    </source>
</evidence>
<keyword evidence="1" id="KW-0812">Transmembrane</keyword>
<feature type="chain" id="PRO_5044805429" description="Protein GAMETE EXPRESSED 1" evidence="2">
    <location>
        <begin position="22"/>
        <end position="827"/>
    </location>
</feature>
<dbReference type="InterPro" id="IPR040346">
    <property type="entry name" value="GEX1/Brambleberry"/>
</dbReference>
<feature type="signal peptide" evidence="2">
    <location>
        <begin position="1"/>
        <end position="21"/>
    </location>
</feature>
<evidence type="ECO:0000256" key="2">
    <source>
        <dbReference type="SAM" id="SignalP"/>
    </source>
</evidence>
<comment type="caution">
    <text evidence="3">The sequence shown here is derived from an EMBL/GenBank/DDBJ whole genome shotgun (WGS) entry which is preliminary data.</text>
</comment>
<keyword evidence="4" id="KW-1185">Reference proteome</keyword>
<feature type="transmembrane region" description="Helical" evidence="1">
    <location>
        <begin position="724"/>
        <end position="744"/>
    </location>
</feature>
<gene>
    <name evidence="3" type="ORF">Fmac_014404</name>
</gene>
<feature type="transmembrane region" description="Helical" evidence="1">
    <location>
        <begin position="692"/>
        <end position="712"/>
    </location>
</feature>
<evidence type="ECO:0000313" key="4">
    <source>
        <dbReference type="Proteomes" id="UP001603857"/>
    </source>
</evidence>
<dbReference type="PANTHER" id="PTHR33538">
    <property type="entry name" value="PROTEIN GAMETE EXPRESSED 1"/>
    <property type="match status" value="1"/>
</dbReference>
<keyword evidence="1" id="KW-0472">Membrane</keyword>
<evidence type="ECO:0008006" key="5">
    <source>
        <dbReference type="Google" id="ProtNLM"/>
    </source>
</evidence>
<dbReference type="Gene3D" id="1.10.287.950">
    <property type="entry name" value="Methyl-accepting chemotaxis protein"/>
    <property type="match status" value="1"/>
</dbReference>
<dbReference type="EMBL" id="JBGMDY010000005">
    <property type="protein sequence ID" value="KAL2333191.1"/>
    <property type="molecule type" value="Genomic_DNA"/>
</dbReference>
<feature type="transmembrane region" description="Helical" evidence="1">
    <location>
        <begin position="663"/>
        <end position="680"/>
    </location>
</feature>
<accession>A0ABD1MBM0</accession>
<dbReference type="AlphaFoldDB" id="A0ABD1MBM0"/>
<protein>
    <recommendedName>
        <fullName evidence="5">Protein GAMETE EXPRESSED 1</fullName>
    </recommendedName>
</protein>
<organism evidence="3 4">
    <name type="scientific">Flemingia macrophylla</name>
    <dbReference type="NCBI Taxonomy" id="520843"/>
    <lineage>
        <taxon>Eukaryota</taxon>
        <taxon>Viridiplantae</taxon>
        <taxon>Streptophyta</taxon>
        <taxon>Embryophyta</taxon>
        <taxon>Tracheophyta</taxon>
        <taxon>Spermatophyta</taxon>
        <taxon>Magnoliopsida</taxon>
        <taxon>eudicotyledons</taxon>
        <taxon>Gunneridae</taxon>
        <taxon>Pentapetalae</taxon>
        <taxon>rosids</taxon>
        <taxon>fabids</taxon>
        <taxon>Fabales</taxon>
        <taxon>Fabaceae</taxon>
        <taxon>Papilionoideae</taxon>
        <taxon>50 kb inversion clade</taxon>
        <taxon>NPAAA clade</taxon>
        <taxon>indigoferoid/millettioid clade</taxon>
        <taxon>Phaseoleae</taxon>
        <taxon>Flemingia</taxon>
    </lineage>
</organism>